<evidence type="ECO:0000313" key="1">
    <source>
        <dbReference type="EMBL" id="KAI8437971.1"/>
    </source>
</evidence>
<comment type="caution">
    <text evidence="1">The sequence shown here is derived from an EMBL/GenBank/DDBJ whole genome shotgun (WGS) entry which is preliminary data.</text>
</comment>
<gene>
    <name evidence="1" type="ORF">MSG28_010633</name>
</gene>
<feature type="non-terminal residue" evidence="1">
    <location>
        <position position="1"/>
    </location>
</feature>
<sequence>RARLARGGVRVRAAAAAPGHAAAQEWRVWVRGVAGADTAAFVRKVVFQLRPENKFPYPERVFEVPPYLVRKCGFVPTEVHIIVFLEHTTQPERIHLTYGPLVVNPEKCKADSRCIYYDVKYPSEELLVALMPPKSASLNSGSTLVVLPDSGKAHPIRPLQHKRVLQLKKSSKRCNSRKKAAKGETYHSVSPINDKLWESLKQPSSPCLMKDELQHVTQMCSAQSLYTKSGKALQLPPLSDPLFRLPELPASLRGALADDEPDYVLQ</sequence>
<reference evidence="1 2" key="1">
    <citation type="journal article" date="2022" name="Genome Biol. Evol.">
        <title>The Spruce Budworm Genome: Reconstructing the Evolutionary History of Antifreeze Proteins.</title>
        <authorList>
            <person name="Beliveau C."/>
            <person name="Gagne P."/>
            <person name="Picq S."/>
            <person name="Vernygora O."/>
            <person name="Keeling C.I."/>
            <person name="Pinkney K."/>
            <person name="Doucet D."/>
            <person name="Wen F."/>
            <person name="Johnston J.S."/>
            <person name="Maaroufi H."/>
            <person name="Boyle B."/>
            <person name="Laroche J."/>
            <person name="Dewar K."/>
            <person name="Juretic N."/>
            <person name="Blackburn G."/>
            <person name="Nisole A."/>
            <person name="Brunet B."/>
            <person name="Brandao M."/>
            <person name="Lumley L."/>
            <person name="Duan J."/>
            <person name="Quan G."/>
            <person name="Lucarotti C.J."/>
            <person name="Roe A.D."/>
            <person name="Sperling F.A.H."/>
            <person name="Levesque R.C."/>
            <person name="Cusson M."/>
        </authorList>
    </citation>
    <scope>NUCLEOTIDE SEQUENCE [LARGE SCALE GENOMIC DNA]</scope>
    <source>
        <strain evidence="1">Glfc:IPQL:Cfum</strain>
    </source>
</reference>
<accession>A0ACC0KPK2</accession>
<organism evidence="1 2">
    <name type="scientific">Choristoneura fumiferana</name>
    <name type="common">Spruce budworm moth</name>
    <name type="synonym">Archips fumiferana</name>
    <dbReference type="NCBI Taxonomy" id="7141"/>
    <lineage>
        <taxon>Eukaryota</taxon>
        <taxon>Metazoa</taxon>
        <taxon>Ecdysozoa</taxon>
        <taxon>Arthropoda</taxon>
        <taxon>Hexapoda</taxon>
        <taxon>Insecta</taxon>
        <taxon>Pterygota</taxon>
        <taxon>Neoptera</taxon>
        <taxon>Endopterygota</taxon>
        <taxon>Lepidoptera</taxon>
        <taxon>Glossata</taxon>
        <taxon>Ditrysia</taxon>
        <taxon>Tortricoidea</taxon>
        <taxon>Tortricidae</taxon>
        <taxon>Tortricinae</taxon>
        <taxon>Choristoneura</taxon>
    </lineage>
</organism>
<keyword evidence="2" id="KW-1185">Reference proteome</keyword>
<protein>
    <submittedName>
        <fullName evidence="1">Uncharacterized protein</fullName>
    </submittedName>
</protein>
<evidence type="ECO:0000313" key="2">
    <source>
        <dbReference type="Proteomes" id="UP001064048"/>
    </source>
</evidence>
<proteinExistence type="predicted"/>
<name>A0ACC0KPK2_CHOFU</name>
<dbReference type="Proteomes" id="UP001064048">
    <property type="component" value="Chromosome 18"/>
</dbReference>
<dbReference type="EMBL" id="CM046118">
    <property type="protein sequence ID" value="KAI8437971.1"/>
    <property type="molecule type" value="Genomic_DNA"/>
</dbReference>